<keyword evidence="1" id="KW-0732">Signal</keyword>
<protein>
    <submittedName>
        <fullName evidence="2">Uncharacterized protein</fullName>
    </submittedName>
</protein>
<name>A0ABU5VXK5_9BACT</name>
<evidence type="ECO:0000256" key="1">
    <source>
        <dbReference type="SAM" id="SignalP"/>
    </source>
</evidence>
<evidence type="ECO:0000313" key="2">
    <source>
        <dbReference type="EMBL" id="MEA9357784.1"/>
    </source>
</evidence>
<feature type="chain" id="PRO_5046354799" evidence="1">
    <location>
        <begin position="21"/>
        <end position="74"/>
    </location>
</feature>
<dbReference type="Proteomes" id="UP001302274">
    <property type="component" value="Unassembled WGS sequence"/>
</dbReference>
<reference evidence="2 3" key="1">
    <citation type="submission" date="2023-11" db="EMBL/GenBank/DDBJ databases">
        <title>A Novel Polar Bacteriovorax (B. antarcticus) Isolated from the Biocrust in Antarctica.</title>
        <authorList>
            <person name="Mun W."/>
            <person name="Choi S.Y."/>
            <person name="Mitchell R.J."/>
        </authorList>
    </citation>
    <scope>NUCLEOTIDE SEQUENCE [LARGE SCALE GENOMIC DNA]</scope>
    <source>
        <strain evidence="2 3">PP10</strain>
    </source>
</reference>
<dbReference type="RefSeq" id="WP_323577943.1">
    <property type="nucleotide sequence ID" value="NZ_JAYGJQ010000002.1"/>
</dbReference>
<dbReference type="EMBL" id="JAYGJQ010000002">
    <property type="protein sequence ID" value="MEA9357784.1"/>
    <property type="molecule type" value="Genomic_DNA"/>
</dbReference>
<gene>
    <name evidence="2" type="ORF">SHI21_16250</name>
</gene>
<sequence>MKASLYITLFALTASISAYAIPPIPPSPIMSGPTVIRCADYNSLDSEELAELENDTSLIVSLDQDTRELCYKIH</sequence>
<organism evidence="2 3">
    <name type="scientific">Bacteriovorax antarcticus</name>
    <dbReference type="NCBI Taxonomy" id="3088717"/>
    <lineage>
        <taxon>Bacteria</taxon>
        <taxon>Pseudomonadati</taxon>
        <taxon>Bdellovibrionota</taxon>
        <taxon>Bacteriovoracia</taxon>
        <taxon>Bacteriovoracales</taxon>
        <taxon>Bacteriovoracaceae</taxon>
        <taxon>Bacteriovorax</taxon>
    </lineage>
</organism>
<proteinExistence type="predicted"/>
<evidence type="ECO:0000313" key="3">
    <source>
        <dbReference type="Proteomes" id="UP001302274"/>
    </source>
</evidence>
<keyword evidence="3" id="KW-1185">Reference proteome</keyword>
<feature type="signal peptide" evidence="1">
    <location>
        <begin position="1"/>
        <end position="20"/>
    </location>
</feature>
<comment type="caution">
    <text evidence="2">The sequence shown here is derived from an EMBL/GenBank/DDBJ whole genome shotgun (WGS) entry which is preliminary data.</text>
</comment>
<accession>A0ABU5VXK5</accession>